<gene>
    <name evidence="1" type="ORF">B0H15DRAFT_947466</name>
</gene>
<proteinExistence type="predicted"/>
<evidence type="ECO:0000313" key="1">
    <source>
        <dbReference type="EMBL" id="KAJ7093329.1"/>
    </source>
</evidence>
<accession>A0AAD6XPD4</accession>
<organism evidence="1 2">
    <name type="scientific">Mycena belliarum</name>
    <dbReference type="NCBI Taxonomy" id="1033014"/>
    <lineage>
        <taxon>Eukaryota</taxon>
        <taxon>Fungi</taxon>
        <taxon>Dikarya</taxon>
        <taxon>Basidiomycota</taxon>
        <taxon>Agaricomycotina</taxon>
        <taxon>Agaricomycetes</taxon>
        <taxon>Agaricomycetidae</taxon>
        <taxon>Agaricales</taxon>
        <taxon>Marasmiineae</taxon>
        <taxon>Mycenaceae</taxon>
        <taxon>Mycena</taxon>
    </lineage>
</organism>
<reference evidence="1" key="1">
    <citation type="submission" date="2023-03" db="EMBL/GenBank/DDBJ databases">
        <title>Massive genome expansion in bonnet fungi (Mycena s.s.) driven by repeated elements and novel gene families across ecological guilds.</title>
        <authorList>
            <consortium name="Lawrence Berkeley National Laboratory"/>
            <person name="Harder C.B."/>
            <person name="Miyauchi S."/>
            <person name="Viragh M."/>
            <person name="Kuo A."/>
            <person name="Thoen E."/>
            <person name="Andreopoulos B."/>
            <person name="Lu D."/>
            <person name="Skrede I."/>
            <person name="Drula E."/>
            <person name="Henrissat B."/>
            <person name="Morin E."/>
            <person name="Kohler A."/>
            <person name="Barry K."/>
            <person name="LaButti K."/>
            <person name="Morin E."/>
            <person name="Salamov A."/>
            <person name="Lipzen A."/>
            <person name="Mereny Z."/>
            <person name="Hegedus B."/>
            <person name="Baldrian P."/>
            <person name="Stursova M."/>
            <person name="Weitz H."/>
            <person name="Taylor A."/>
            <person name="Grigoriev I.V."/>
            <person name="Nagy L.G."/>
            <person name="Martin F."/>
            <person name="Kauserud H."/>
        </authorList>
    </citation>
    <scope>NUCLEOTIDE SEQUENCE</scope>
    <source>
        <strain evidence="1">CBHHK173m</strain>
    </source>
</reference>
<protein>
    <submittedName>
        <fullName evidence="1">Uncharacterized protein</fullName>
    </submittedName>
</protein>
<name>A0AAD6XPD4_9AGAR</name>
<dbReference type="Proteomes" id="UP001222325">
    <property type="component" value="Unassembled WGS sequence"/>
</dbReference>
<keyword evidence="2" id="KW-1185">Reference proteome</keyword>
<sequence length="263" mass="28796">MRLVCARSHSEQTSRECARLRPFPRVDSVERCRLGSRRALSTRLCDCEQTSRIRARLRPFPRVDSVERCRLGSVTASRRVAFALVCARSHESTASSAVVSNAAHACQRRADVGKGVQRSLKGSRLRPFARDGSVDGCRSNAPTVARCERAPRPLHAHARRRGSRTTLPDASALCAPQIGMSDINDPPPPYTTDAPPPYVAQNPAHGAPPPYVAQNPAYGAPATGVSSTSGTAHAVHNGHHRGLARVRRLFRTVERKIRRFFKT</sequence>
<dbReference type="EMBL" id="JARJCN010000016">
    <property type="protein sequence ID" value="KAJ7093329.1"/>
    <property type="molecule type" value="Genomic_DNA"/>
</dbReference>
<comment type="caution">
    <text evidence="1">The sequence shown here is derived from an EMBL/GenBank/DDBJ whole genome shotgun (WGS) entry which is preliminary data.</text>
</comment>
<evidence type="ECO:0000313" key="2">
    <source>
        <dbReference type="Proteomes" id="UP001222325"/>
    </source>
</evidence>
<dbReference type="AlphaFoldDB" id="A0AAD6XPD4"/>